<evidence type="ECO:0000313" key="1">
    <source>
        <dbReference type="EMBL" id="SIT37172.1"/>
    </source>
</evidence>
<sequence length="222" mass="24214">MTTAATRTTRIGWLATAMACMCGGRRSRRSLPASACRRVCNIGCPILRSRRRAASPHSMRWTPCRMSMKPGATGTGISCISILAARLPCRTRARGRGPKAAMIRCRWRSPTARNRAPILAACMRWITPSCGAPSLRRRRMVANRLLVVRVRSSTRSPVASRVGFSPCASRLVSNRTQFSTHRQGQADHSASHPVSRYCLSQTNPPLSLAALSLTHPVHSGNG</sequence>
<dbReference type="EMBL" id="CYGX02000010">
    <property type="protein sequence ID" value="SIT37172.1"/>
    <property type="molecule type" value="Genomic_DNA"/>
</dbReference>
<evidence type="ECO:0000313" key="2">
    <source>
        <dbReference type="Proteomes" id="UP000187012"/>
    </source>
</evidence>
<reference evidence="1 2" key="1">
    <citation type="submission" date="2016-12" db="EMBL/GenBank/DDBJ databases">
        <authorList>
            <person name="Song W.-J."/>
            <person name="Kurnit D.M."/>
        </authorList>
    </citation>
    <scope>NUCLEOTIDE SEQUENCE [LARGE SCALE GENOMIC DNA]</scope>
    <source>
        <strain evidence="1 2">STM7296</strain>
    </source>
</reference>
<accession>A0A1N7RR52</accession>
<organism evidence="1 2">
    <name type="scientific">Paraburkholderia ribeironis</name>
    <dbReference type="NCBI Taxonomy" id="1247936"/>
    <lineage>
        <taxon>Bacteria</taxon>
        <taxon>Pseudomonadati</taxon>
        <taxon>Pseudomonadota</taxon>
        <taxon>Betaproteobacteria</taxon>
        <taxon>Burkholderiales</taxon>
        <taxon>Burkholderiaceae</taxon>
        <taxon>Paraburkholderia</taxon>
    </lineage>
</organism>
<protein>
    <submittedName>
        <fullName evidence="1">Uncharacterized protein</fullName>
    </submittedName>
</protein>
<gene>
    <name evidence="1" type="ORF">BN2475_100155</name>
</gene>
<name>A0A1N7RR52_9BURK</name>
<dbReference type="Proteomes" id="UP000187012">
    <property type="component" value="Unassembled WGS sequence"/>
</dbReference>
<dbReference type="AlphaFoldDB" id="A0A1N7RR52"/>
<keyword evidence="2" id="KW-1185">Reference proteome</keyword>
<proteinExistence type="predicted"/>